<organism evidence="1 2">
    <name type="scientific">Caenorhabditis tropicalis</name>
    <dbReference type="NCBI Taxonomy" id="1561998"/>
    <lineage>
        <taxon>Eukaryota</taxon>
        <taxon>Metazoa</taxon>
        <taxon>Ecdysozoa</taxon>
        <taxon>Nematoda</taxon>
        <taxon>Chromadorea</taxon>
        <taxon>Rhabditida</taxon>
        <taxon>Rhabditina</taxon>
        <taxon>Rhabditomorpha</taxon>
        <taxon>Rhabditoidea</taxon>
        <taxon>Rhabditidae</taxon>
        <taxon>Peloderinae</taxon>
        <taxon>Caenorhabditis</taxon>
    </lineage>
</organism>
<accession>A0A1I7UJM8</accession>
<evidence type="ECO:0000313" key="2">
    <source>
        <dbReference type="WBParaSite" id="Csp11.Scaffold629.g9994.t1"/>
    </source>
</evidence>
<protein>
    <submittedName>
        <fullName evidence="2">Uncharacterized protein</fullName>
    </submittedName>
</protein>
<evidence type="ECO:0000313" key="1">
    <source>
        <dbReference type="Proteomes" id="UP000095282"/>
    </source>
</evidence>
<dbReference type="Proteomes" id="UP000095282">
    <property type="component" value="Unplaced"/>
</dbReference>
<keyword evidence="1" id="KW-1185">Reference proteome</keyword>
<proteinExistence type="predicted"/>
<name>A0A1I7UJM8_9PELO</name>
<dbReference type="AlphaFoldDB" id="A0A1I7UJM8"/>
<sequence length="68" mass="7790">MKLDISREVTIVLGSRAGYPIRVADRKTWRRIRLERLRILTAQLSSEETTTIDSVESLIFNRGPISTC</sequence>
<reference evidence="2" key="1">
    <citation type="submission" date="2016-11" db="UniProtKB">
        <authorList>
            <consortium name="WormBaseParasite"/>
        </authorList>
    </citation>
    <scope>IDENTIFICATION</scope>
</reference>
<dbReference type="WBParaSite" id="Csp11.Scaffold629.g9994.t1">
    <property type="protein sequence ID" value="Csp11.Scaffold629.g9994.t1"/>
    <property type="gene ID" value="Csp11.Scaffold629.g9994"/>
</dbReference>